<evidence type="ECO:0000313" key="1">
    <source>
        <dbReference type="EMBL" id="EXM39488.1"/>
    </source>
</evidence>
<comment type="caution">
    <text evidence="1">The sequence shown here is derived from an EMBL/GenBank/DDBJ whole genome shotgun (WGS) entry which is preliminary data.</text>
</comment>
<dbReference type="EMBL" id="JEOB01000002">
    <property type="protein sequence ID" value="EXM39488.1"/>
    <property type="molecule type" value="Genomic_DNA"/>
</dbReference>
<dbReference type="OrthoDB" id="2003249at2"/>
<protein>
    <submittedName>
        <fullName evidence="1">Uncharacterized protein</fullName>
    </submittedName>
</protein>
<proteinExistence type="predicted"/>
<name>A0A011VY84_RUMAL</name>
<dbReference type="Proteomes" id="UP000021369">
    <property type="component" value="Unassembled WGS sequence"/>
</dbReference>
<dbReference type="AlphaFoldDB" id="A0A011VY84"/>
<dbReference type="PATRIC" id="fig|1341156.4.peg.1672"/>
<evidence type="ECO:0000313" key="2">
    <source>
        <dbReference type="Proteomes" id="UP000021369"/>
    </source>
</evidence>
<accession>A0A011VY84</accession>
<dbReference type="RefSeq" id="WP_037286149.1">
    <property type="nucleotide sequence ID" value="NZ_JEOB01000002.1"/>
</dbReference>
<gene>
    <name evidence="1" type="ORF">RASY3_06280</name>
</gene>
<reference evidence="1 2" key="1">
    <citation type="submission" date="2013-06" db="EMBL/GenBank/DDBJ databases">
        <title>Rumen cellulosomics: divergent fiber-degrading strategies revealed by comparative genome-wide analysis of six Ruminococcal strains.</title>
        <authorList>
            <person name="Dassa B."/>
            <person name="Borovok I."/>
            <person name="Lamed R."/>
            <person name="Flint H."/>
            <person name="Yeoman C.J."/>
            <person name="White B."/>
            <person name="Bayer E.A."/>
        </authorList>
    </citation>
    <scope>NUCLEOTIDE SEQUENCE [LARGE SCALE GENOMIC DNA]</scope>
    <source>
        <strain evidence="1 2">SY3</strain>
    </source>
</reference>
<organism evidence="1 2">
    <name type="scientific">Ruminococcus albus SY3</name>
    <dbReference type="NCBI Taxonomy" id="1341156"/>
    <lineage>
        <taxon>Bacteria</taxon>
        <taxon>Bacillati</taxon>
        <taxon>Bacillota</taxon>
        <taxon>Clostridia</taxon>
        <taxon>Eubacteriales</taxon>
        <taxon>Oscillospiraceae</taxon>
        <taxon>Ruminococcus</taxon>
    </lineage>
</organism>
<keyword evidence="2" id="KW-1185">Reference proteome</keyword>
<sequence length="127" mass="14563">MDELIMTINVKTYEGYCVKGGKMKVYMVPFTAEAEGKYFKGATEFRSYDTQRENENEFFLSARYILRGKDFSGRKCSIFIENNSTEEGIIPTIITDSPDLAFLESADLYSQLETDSNKVTVRIYAKK</sequence>